<dbReference type="InterPro" id="IPR050869">
    <property type="entry name" value="H3K4_H4K5_MeTrfase"/>
</dbReference>
<dbReference type="Pfam" id="PF01753">
    <property type="entry name" value="zf-MYND"/>
    <property type="match status" value="1"/>
</dbReference>
<reference evidence="7 8" key="1">
    <citation type="submission" date="2017-03" db="EMBL/GenBank/DDBJ databases">
        <title>Genome Survey of Euroglyphus maynei.</title>
        <authorList>
            <person name="Arlian L.G."/>
            <person name="Morgan M.S."/>
            <person name="Rider S.D."/>
        </authorList>
    </citation>
    <scope>NUCLEOTIDE SEQUENCE [LARGE SCALE GENOMIC DNA]</scope>
    <source>
        <strain evidence="7">Arlian Lab</strain>
        <tissue evidence="7">Whole body</tissue>
    </source>
</reference>
<feature type="domain" description="MYND-type" evidence="6">
    <location>
        <begin position="16"/>
        <end position="42"/>
    </location>
</feature>
<evidence type="ECO:0000256" key="4">
    <source>
        <dbReference type="PROSITE-ProRule" id="PRU00134"/>
    </source>
</evidence>
<keyword evidence="1" id="KW-0479">Metal-binding</keyword>
<evidence type="ECO:0000313" key="7">
    <source>
        <dbReference type="EMBL" id="OTF77481.1"/>
    </source>
</evidence>
<dbReference type="AlphaFoldDB" id="A0A1Y3B9C7"/>
<dbReference type="InterPro" id="IPR001214">
    <property type="entry name" value="SET_dom"/>
</dbReference>
<dbReference type="GO" id="GO:0005634">
    <property type="term" value="C:nucleus"/>
    <property type="evidence" value="ECO:0007669"/>
    <property type="project" value="TreeGrafter"/>
</dbReference>
<dbReference type="SUPFAM" id="SSF144232">
    <property type="entry name" value="HIT/MYND zinc finger-like"/>
    <property type="match status" value="1"/>
</dbReference>
<accession>A0A1Y3B9C7</accession>
<comment type="caution">
    <text evidence="7">The sequence shown here is derived from an EMBL/GenBank/DDBJ whole genome shotgun (WGS) entry which is preliminary data.</text>
</comment>
<dbReference type="PANTHER" id="PTHR12197">
    <property type="entry name" value="HISTONE-LYSINE N-METHYLTRANSFERASE SMYD"/>
    <property type="match status" value="1"/>
</dbReference>
<dbReference type="Gene3D" id="2.170.270.10">
    <property type="entry name" value="SET domain"/>
    <property type="match status" value="1"/>
</dbReference>
<dbReference type="GO" id="GO:0008270">
    <property type="term" value="F:zinc ion binding"/>
    <property type="evidence" value="ECO:0007669"/>
    <property type="project" value="UniProtKB-KW"/>
</dbReference>
<keyword evidence="8" id="KW-1185">Reference proteome</keyword>
<dbReference type="Pfam" id="PF00856">
    <property type="entry name" value="SET"/>
    <property type="match status" value="1"/>
</dbReference>
<keyword evidence="2 4" id="KW-0863">Zinc-finger</keyword>
<dbReference type="SUPFAM" id="SSF82199">
    <property type="entry name" value="SET domain"/>
    <property type="match status" value="1"/>
</dbReference>
<dbReference type="OrthoDB" id="10008965at2759"/>
<dbReference type="PANTHER" id="PTHR12197:SF251">
    <property type="entry name" value="EG:BACR7C10.4 PROTEIN"/>
    <property type="match status" value="1"/>
</dbReference>
<evidence type="ECO:0000256" key="3">
    <source>
        <dbReference type="ARBA" id="ARBA00022833"/>
    </source>
</evidence>
<keyword evidence="3" id="KW-0862">Zinc</keyword>
<sequence length="337" mass="40534">MIQKVNIVIIVSLNEKCGKCEKMFYCGKDCQEKDWKQHGLECKIFKEFIIEKELSRFLLRLYLFTNRYTDSRHEQYKFGENNYSNRCFNDLMKHCQQIKSDENLMMIFQSLCAEYESFNIKFDENILFECFCIIRINCFPIYYCPANKIGMGIYIAESQLNHSCAPNAIVIFDKCHIVIQAIDTIKLDEQITISYLDLKSPKKIRRKKLEQYYYFICECKRCEQRETFNDWKKFHQLFNKFSELFNGKKWLESYQIGIEIYAMMKYIYNQCHPELIIFTTMMIKIRMELLSSDSIVEENIEINCQLYATIDYFNKHSSSIMKNYLKSIRNDIFHPSN</sequence>
<evidence type="ECO:0000256" key="2">
    <source>
        <dbReference type="ARBA" id="ARBA00022771"/>
    </source>
</evidence>
<dbReference type="GO" id="GO:0008757">
    <property type="term" value="F:S-adenosylmethionine-dependent methyltransferase activity"/>
    <property type="evidence" value="ECO:0007669"/>
    <property type="project" value="UniProtKB-ARBA"/>
</dbReference>
<proteinExistence type="predicted"/>
<feature type="domain" description="SET" evidence="5">
    <location>
        <begin position="3"/>
        <end position="196"/>
    </location>
</feature>
<dbReference type="PROSITE" id="PS50865">
    <property type="entry name" value="ZF_MYND_2"/>
    <property type="match status" value="1"/>
</dbReference>
<dbReference type="GO" id="GO:0008276">
    <property type="term" value="F:protein methyltransferase activity"/>
    <property type="evidence" value="ECO:0007669"/>
    <property type="project" value="UniProtKB-ARBA"/>
</dbReference>
<dbReference type="Gene3D" id="1.10.220.160">
    <property type="match status" value="1"/>
</dbReference>
<dbReference type="PROSITE" id="PS50280">
    <property type="entry name" value="SET"/>
    <property type="match status" value="1"/>
</dbReference>
<evidence type="ECO:0000259" key="6">
    <source>
        <dbReference type="PROSITE" id="PS50865"/>
    </source>
</evidence>
<organism evidence="7 8">
    <name type="scientific">Euroglyphus maynei</name>
    <name type="common">Mayne's house dust mite</name>
    <dbReference type="NCBI Taxonomy" id="6958"/>
    <lineage>
        <taxon>Eukaryota</taxon>
        <taxon>Metazoa</taxon>
        <taxon>Ecdysozoa</taxon>
        <taxon>Arthropoda</taxon>
        <taxon>Chelicerata</taxon>
        <taxon>Arachnida</taxon>
        <taxon>Acari</taxon>
        <taxon>Acariformes</taxon>
        <taxon>Sarcoptiformes</taxon>
        <taxon>Astigmata</taxon>
        <taxon>Psoroptidia</taxon>
        <taxon>Analgoidea</taxon>
        <taxon>Pyroglyphidae</taxon>
        <taxon>Pyroglyphinae</taxon>
        <taxon>Euroglyphus</taxon>
    </lineage>
</organism>
<evidence type="ECO:0000256" key="1">
    <source>
        <dbReference type="ARBA" id="ARBA00022723"/>
    </source>
</evidence>
<dbReference type="EMBL" id="MUJZ01032337">
    <property type="protein sequence ID" value="OTF77481.1"/>
    <property type="molecule type" value="Genomic_DNA"/>
</dbReference>
<gene>
    <name evidence="7" type="ORF">BLA29_005078</name>
</gene>
<dbReference type="Gene3D" id="6.10.140.2220">
    <property type="match status" value="1"/>
</dbReference>
<evidence type="ECO:0000259" key="5">
    <source>
        <dbReference type="PROSITE" id="PS50280"/>
    </source>
</evidence>
<name>A0A1Y3B9C7_EURMA</name>
<dbReference type="InterPro" id="IPR046341">
    <property type="entry name" value="SET_dom_sf"/>
</dbReference>
<dbReference type="GO" id="GO:0008170">
    <property type="term" value="F:N-methyltransferase activity"/>
    <property type="evidence" value="ECO:0007669"/>
    <property type="project" value="UniProtKB-ARBA"/>
</dbReference>
<evidence type="ECO:0000313" key="8">
    <source>
        <dbReference type="Proteomes" id="UP000194236"/>
    </source>
</evidence>
<dbReference type="Proteomes" id="UP000194236">
    <property type="component" value="Unassembled WGS sequence"/>
</dbReference>
<dbReference type="InterPro" id="IPR002893">
    <property type="entry name" value="Znf_MYND"/>
</dbReference>
<protein>
    <submittedName>
        <fullName evidence="7">Uncharacterized protein</fullName>
    </submittedName>
</protein>